<name>A0A1C3PA64_9ACTN</name>
<accession>A0A1C3PA64</accession>
<dbReference type="AlphaFoldDB" id="A0A1C3PA64"/>
<proteinExistence type="predicted"/>
<evidence type="ECO:0000313" key="2">
    <source>
        <dbReference type="Proteomes" id="UP000199013"/>
    </source>
</evidence>
<dbReference type="InterPro" id="IPR014985">
    <property type="entry name" value="WbqC"/>
</dbReference>
<organism evidence="1 2">
    <name type="scientific">Candidatus Protofrankia californiensis</name>
    <dbReference type="NCBI Taxonomy" id="1839754"/>
    <lineage>
        <taxon>Bacteria</taxon>
        <taxon>Bacillati</taxon>
        <taxon>Actinomycetota</taxon>
        <taxon>Actinomycetes</taxon>
        <taxon>Frankiales</taxon>
        <taxon>Frankiaceae</taxon>
        <taxon>Protofrankia</taxon>
    </lineage>
</organism>
<keyword evidence="2" id="KW-1185">Reference proteome</keyword>
<dbReference type="EMBL" id="FLUV01002117">
    <property type="protein sequence ID" value="SBW26707.1"/>
    <property type="molecule type" value="Genomic_DNA"/>
</dbReference>
<dbReference type="Pfam" id="PF08889">
    <property type="entry name" value="WbqC"/>
    <property type="match status" value="1"/>
</dbReference>
<reference evidence="2" key="1">
    <citation type="submission" date="2016-02" db="EMBL/GenBank/DDBJ databases">
        <authorList>
            <person name="Wibberg D."/>
        </authorList>
    </citation>
    <scope>NUCLEOTIDE SEQUENCE [LARGE SCALE GENOMIC DNA]</scope>
</reference>
<sequence>MTGADPVAGHVLVAHQPAYLPWPGYFARLLDVDRFLLLDHVQYSAGSWQQRNYVLGRDGERRLLTVPIRRPHHQPISDVLIDDDRWRERHWRIISDGYRQAPFWPQWEPRLAAVYGRPWERLAALNEALLRLLLDGFGISVDLVRSSALRPTGRRTDMLIDLCRLTGTRMLRVGTGATGYLDVDSLARADVGIEIATYTHPPYDQGRPHFSPDLSALDLLLHRGPDARNVLAIGAANSPWTSTIPTEDSHATL</sequence>
<evidence type="ECO:0000313" key="1">
    <source>
        <dbReference type="EMBL" id="SBW26707.1"/>
    </source>
</evidence>
<gene>
    <name evidence="1" type="ORF">FDG2_5015</name>
</gene>
<dbReference type="Proteomes" id="UP000199013">
    <property type="component" value="Unassembled WGS sequence"/>
</dbReference>
<protein>
    <submittedName>
        <fullName evidence="1">WbqC-like family protein</fullName>
    </submittedName>
</protein>